<proteinExistence type="predicted"/>
<comment type="caution">
    <text evidence="1">The sequence shown here is derived from an EMBL/GenBank/DDBJ whole genome shotgun (WGS) entry which is preliminary data.</text>
</comment>
<reference evidence="1 2" key="1">
    <citation type="journal article" date="2022" name="G3 (Bethesda)">
        <title>Evaluating Illumina-, Nanopore-, and PacBio-based genome assembly strategies with the bald notothen, Trematomus borchgrevinki.</title>
        <authorList>
            <person name="Rayamajhi N."/>
            <person name="Cheng C.C."/>
            <person name="Catchen J.M."/>
        </authorList>
    </citation>
    <scope>NUCLEOTIDE SEQUENCE [LARGE SCALE GENOMIC DNA]</scope>
    <source>
        <strain evidence="1">AGRC-2024</strain>
    </source>
</reference>
<sequence length="82" mass="9606">MKLVRFPQVMSPNSTRQQEASCFGLQNALKKLPLNDPLLPHAEFVDFRQRQNSHVDDVIYFVQRYKHLLPFEDPMGTEQDFG</sequence>
<evidence type="ECO:0000313" key="2">
    <source>
        <dbReference type="Proteomes" id="UP001619887"/>
    </source>
</evidence>
<name>A0ABD2GUN6_PAGBO</name>
<protein>
    <submittedName>
        <fullName evidence="1">Uncharacterized protein</fullName>
    </submittedName>
</protein>
<accession>A0ABD2GUN6</accession>
<reference evidence="1 2" key="2">
    <citation type="journal article" date="2024" name="G3 (Bethesda)">
        <title>The genome of the cryopelagic Antarctic bald notothen, Trematomus borchgrevinki.</title>
        <authorList>
            <person name="Rayamajhi N."/>
            <person name="Rivera-Colon A.G."/>
            <person name="Minhas B.F."/>
            <person name="Cheng C.C."/>
            <person name="Catchen J.M."/>
        </authorList>
    </citation>
    <scope>NUCLEOTIDE SEQUENCE [LARGE SCALE GENOMIC DNA]</scope>
    <source>
        <strain evidence="1">AGRC-2024</strain>
    </source>
</reference>
<dbReference type="EMBL" id="JBIYXZ010002075">
    <property type="protein sequence ID" value="KAL3057756.1"/>
    <property type="molecule type" value="Genomic_DNA"/>
</dbReference>
<dbReference type="Proteomes" id="UP001619887">
    <property type="component" value="Unassembled WGS sequence"/>
</dbReference>
<dbReference type="AlphaFoldDB" id="A0ABD2GUN6"/>
<gene>
    <name evidence="1" type="ORF">OYC64_008083</name>
</gene>
<organism evidence="1 2">
    <name type="scientific">Pagothenia borchgrevinki</name>
    <name type="common">Bald rockcod</name>
    <name type="synonym">Trematomus borchgrevinki</name>
    <dbReference type="NCBI Taxonomy" id="8213"/>
    <lineage>
        <taxon>Eukaryota</taxon>
        <taxon>Metazoa</taxon>
        <taxon>Chordata</taxon>
        <taxon>Craniata</taxon>
        <taxon>Vertebrata</taxon>
        <taxon>Euteleostomi</taxon>
        <taxon>Actinopterygii</taxon>
        <taxon>Neopterygii</taxon>
        <taxon>Teleostei</taxon>
        <taxon>Neoteleostei</taxon>
        <taxon>Acanthomorphata</taxon>
        <taxon>Eupercaria</taxon>
        <taxon>Perciformes</taxon>
        <taxon>Notothenioidei</taxon>
        <taxon>Nototheniidae</taxon>
        <taxon>Pagothenia</taxon>
    </lineage>
</organism>
<keyword evidence="2" id="KW-1185">Reference proteome</keyword>
<evidence type="ECO:0000313" key="1">
    <source>
        <dbReference type="EMBL" id="KAL3057756.1"/>
    </source>
</evidence>